<feature type="compositionally biased region" description="Polar residues" evidence="2">
    <location>
        <begin position="168"/>
        <end position="182"/>
    </location>
</feature>
<protein>
    <recommendedName>
        <fullName evidence="7">Chromo domain-containing protein</fullName>
    </recommendedName>
</protein>
<organism evidence="5 6">
    <name type="scientific">Cuscuta campestris</name>
    <dbReference type="NCBI Taxonomy" id="132261"/>
    <lineage>
        <taxon>Eukaryota</taxon>
        <taxon>Viridiplantae</taxon>
        <taxon>Streptophyta</taxon>
        <taxon>Embryophyta</taxon>
        <taxon>Tracheophyta</taxon>
        <taxon>Spermatophyta</taxon>
        <taxon>Magnoliopsida</taxon>
        <taxon>eudicotyledons</taxon>
        <taxon>Gunneridae</taxon>
        <taxon>Pentapetalae</taxon>
        <taxon>asterids</taxon>
        <taxon>lamiids</taxon>
        <taxon>Solanales</taxon>
        <taxon>Convolvulaceae</taxon>
        <taxon>Cuscuteae</taxon>
        <taxon>Cuscuta</taxon>
        <taxon>Cuscuta subgen. Grammica</taxon>
        <taxon>Cuscuta sect. Cleistogrammica</taxon>
    </lineage>
</organism>
<dbReference type="Pfam" id="PF24626">
    <property type="entry name" value="SH3_Tf2-1"/>
    <property type="match status" value="1"/>
</dbReference>
<evidence type="ECO:0000256" key="1">
    <source>
        <dbReference type="SAM" id="Coils"/>
    </source>
</evidence>
<dbReference type="SUPFAM" id="SSF54160">
    <property type="entry name" value="Chromo domain-like"/>
    <property type="match status" value="1"/>
</dbReference>
<dbReference type="AlphaFoldDB" id="A0A484K7T7"/>
<evidence type="ECO:0000259" key="3">
    <source>
        <dbReference type="Pfam" id="PF00385"/>
    </source>
</evidence>
<dbReference type="InterPro" id="IPR023780">
    <property type="entry name" value="Chromo_domain"/>
</dbReference>
<dbReference type="InterPro" id="IPR016197">
    <property type="entry name" value="Chromo-like_dom_sf"/>
</dbReference>
<gene>
    <name evidence="5" type="ORF">CCAM_LOCUS8</name>
</gene>
<dbReference type="Proteomes" id="UP000595140">
    <property type="component" value="Unassembled WGS sequence"/>
</dbReference>
<feature type="compositionally biased region" description="Polar residues" evidence="2">
    <location>
        <begin position="130"/>
        <end position="140"/>
    </location>
</feature>
<dbReference type="InterPro" id="IPR021109">
    <property type="entry name" value="Peptidase_aspartic_dom_sf"/>
</dbReference>
<accession>A0A484K7T7</accession>
<evidence type="ECO:0008006" key="7">
    <source>
        <dbReference type="Google" id="ProtNLM"/>
    </source>
</evidence>
<dbReference type="InterPro" id="IPR012337">
    <property type="entry name" value="RNaseH-like_sf"/>
</dbReference>
<dbReference type="PANTHER" id="PTHR45835:SF99">
    <property type="entry name" value="CHROMO DOMAIN-CONTAINING PROTEIN-RELATED"/>
    <property type="match status" value="1"/>
</dbReference>
<feature type="region of interest" description="Disordered" evidence="2">
    <location>
        <begin position="40"/>
        <end position="86"/>
    </location>
</feature>
<keyword evidence="6" id="KW-1185">Reference proteome</keyword>
<evidence type="ECO:0000256" key="2">
    <source>
        <dbReference type="SAM" id="MobiDB-lite"/>
    </source>
</evidence>
<dbReference type="GO" id="GO:0003676">
    <property type="term" value="F:nucleic acid binding"/>
    <property type="evidence" value="ECO:0007669"/>
    <property type="project" value="InterPro"/>
</dbReference>
<dbReference type="InterPro" id="IPR036397">
    <property type="entry name" value="RNaseH_sf"/>
</dbReference>
<sequence>MTLLPSFVTKIYVNLSDSPLEGLSLTFVFFTTSSLKNLLDTPNDGSKGEGQTRVVNDEGKLAWDDEEAPGTATEGDDEETTGAESYRRGRRTLEVFPTDTNSYHCALIERIFAMARELEAKHNAIVQSVSNRGGSVNPSGSRGFLPVGRTSQGGSVNNAAKPSILGSGPTSSTHSRESTASTPIRLLTRAEKLEKDAKGLCYNCDKKWSRDHKCGRFVLMMGEEEEEVTDEPTEDVEVTADISSLHSMAGVTTPRSLRLTGHMAGGSVEVLIDGGSTHNFVHPQVVERMGLAVETAPPFRVYVGNGDSLHCDQQCKTVAVTLQGTEFVVDLYILRIHGHDVVLGVQWLRLLGRVLHDYDKVTMEFKWRDQPVTLRGDTPVPRPVPLHHLRSLQGRHELEICVEILLIQDSTLEKDISEGKGPPLPPIIEQILAEYQGTDGQTEVTNRAVEQYLRAFVQEKPARWTVLLPWAEYALNTSVHSGLGVTPFEALYGRPPPTFLPYRPGESKVPEVDHVLKERDAMLRRLREHLRAAQQRMTEAANRHRREVQFEVGALVLLKLQPPYRQHSVARRKSQKLAQRYYGPFRVLEHIGQVAYKLELPEGSRIHPVFHVALLRPFYGDVTGVKSLTLPDEFVQGQPLSTPVRLLASRQVLQKGKPVQQYLVEWFDGSRDDATWELAEVLEQHFPHLHLEDRVIPQGVESDTPNDGSKGEGQTRVVNDEGKLAWDDEEAPGTATEGDDEETTGAESYRRGRRVRMAPAWQKDYLLN</sequence>
<dbReference type="SUPFAM" id="SSF50630">
    <property type="entry name" value="Acid proteases"/>
    <property type="match status" value="1"/>
</dbReference>
<dbReference type="Pfam" id="PF08284">
    <property type="entry name" value="RVP_2"/>
    <property type="match status" value="1"/>
</dbReference>
<dbReference type="CDD" id="cd00303">
    <property type="entry name" value="retropepsin_like"/>
    <property type="match status" value="1"/>
</dbReference>
<dbReference type="Gene3D" id="2.40.50.40">
    <property type="match status" value="1"/>
</dbReference>
<feature type="domain" description="Chromo" evidence="3">
    <location>
        <begin position="645"/>
        <end position="689"/>
    </location>
</feature>
<dbReference type="EMBL" id="OOIL02000001">
    <property type="protein sequence ID" value="VFQ58232.1"/>
    <property type="molecule type" value="Genomic_DNA"/>
</dbReference>
<feature type="domain" description="Tf2-1-like SH3-like" evidence="4">
    <location>
        <begin position="553"/>
        <end position="618"/>
    </location>
</feature>
<evidence type="ECO:0000259" key="4">
    <source>
        <dbReference type="Pfam" id="PF24626"/>
    </source>
</evidence>
<feature type="compositionally biased region" description="Acidic residues" evidence="2">
    <location>
        <begin position="727"/>
        <end position="744"/>
    </location>
</feature>
<feature type="coiled-coil region" evidence="1">
    <location>
        <begin position="516"/>
        <end position="543"/>
    </location>
</feature>
<dbReference type="SUPFAM" id="SSF53098">
    <property type="entry name" value="Ribonuclease H-like"/>
    <property type="match status" value="1"/>
</dbReference>
<dbReference type="OrthoDB" id="5554229at2759"/>
<feature type="region of interest" description="Disordered" evidence="2">
    <location>
        <begin position="698"/>
        <end position="753"/>
    </location>
</feature>
<dbReference type="PANTHER" id="PTHR45835">
    <property type="entry name" value="YALI0A06105P"/>
    <property type="match status" value="1"/>
</dbReference>
<dbReference type="InterPro" id="IPR056924">
    <property type="entry name" value="SH3_Tf2-1"/>
</dbReference>
<evidence type="ECO:0000313" key="6">
    <source>
        <dbReference type="Proteomes" id="UP000595140"/>
    </source>
</evidence>
<dbReference type="Pfam" id="PF00385">
    <property type="entry name" value="Chromo"/>
    <property type="match status" value="1"/>
</dbReference>
<feature type="compositionally biased region" description="Acidic residues" evidence="2">
    <location>
        <begin position="64"/>
        <end position="81"/>
    </location>
</feature>
<name>A0A484K7T7_9ASTE</name>
<reference evidence="5 6" key="1">
    <citation type="submission" date="2018-04" db="EMBL/GenBank/DDBJ databases">
        <authorList>
            <person name="Vogel A."/>
        </authorList>
    </citation>
    <scope>NUCLEOTIDE SEQUENCE [LARGE SCALE GENOMIC DNA]</scope>
</reference>
<evidence type="ECO:0000313" key="5">
    <source>
        <dbReference type="EMBL" id="VFQ58232.1"/>
    </source>
</evidence>
<feature type="compositionally biased region" description="Polar residues" evidence="2">
    <location>
        <begin position="149"/>
        <end position="160"/>
    </location>
</feature>
<proteinExistence type="predicted"/>
<dbReference type="Gene3D" id="3.30.420.10">
    <property type="entry name" value="Ribonuclease H-like superfamily/Ribonuclease H"/>
    <property type="match status" value="1"/>
</dbReference>
<dbReference type="Gene3D" id="2.40.70.10">
    <property type="entry name" value="Acid Proteases"/>
    <property type="match status" value="1"/>
</dbReference>
<keyword evidence="1" id="KW-0175">Coiled coil</keyword>
<feature type="region of interest" description="Disordered" evidence="2">
    <location>
        <begin position="130"/>
        <end position="182"/>
    </location>
</feature>